<dbReference type="GO" id="GO:0008276">
    <property type="term" value="F:protein methyltransferase activity"/>
    <property type="evidence" value="ECO:0007669"/>
    <property type="project" value="TreeGrafter"/>
</dbReference>
<dbReference type="InterPro" id="IPR052190">
    <property type="entry name" value="Euk-Arch_PrmC-MTase"/>
</dbReference>
<evidence type="ECO:0000256" key="1">
    <source>
        <dbReference type="ARBA" id="ARBA00006149"/>
    </source>
</evidence>
<dbReference type="PROSITE" id="PS00092">
    <property type="entry name" value="N6_MTASE"/>
    <property type="match status" value="1"/>
</dbReference>
<dbReference type="NCBIfam" id="NF011529">
    <property type="entry name" value="PRK14968.1-3"/>
    <property type="match status" value="1"/>
</dbReference>
<dbReference type="STRING" id="644295.Metev_1638"/>
<dbReference type="GO" id="GO:0008757">
    <property type="term" value="F:S-adenosylmethionine-dependent methyltransferase activity"/>
    <property type="evidence" value="ECO:0007669"/>
    <property type="project" value="TreeGrafter"/>
</dbReference>
<evidence type="ECO:0000256" key="3">
    <source>
        <dbReference type="ARBA" id="ARBA00022679"/>
    </source>
</evidence>
<dbReference type="InterPro" id="IPR004557">
    <property type="entry name" value="PrmC-related"/>
</dbReference>
<dbReference type="EMBL" id="CP002069">
    <property type="protein sequence ID" value="ADI74478.1"/>
    <property type="molecule type" value="Genomic_DNA"/>
</dbReference>
<dbReference type="InterPro" id="IPR025714">
    <property type="entry name" value="Methyltranfer_dom"/>
</dbReference>
<keyword evidence="3" id="KW-0808">Transferase</keyword>
<dbReference type="KEGG" id="mev:Metev_1638"/>
<reference evidence="6 7" key="1">
    <citation type="submission" date="2010-06" db="EMBL/GenBank/DDBJ databases">
        <title>Complete sequence chromosome of Methanohalobium evestigatum Z-7303.</title>
        <authorList>
            <consortium name="US DOE Joint Genome Institute"/>
            <person name="Lucas S."/>
            <person name="Copeland A."/>
            <person name="Lapidus A."/>
            <person name="Cheng J.-F."/>
            <person name="Bruce D."/>
            <person name="Goodwin L."/>
            <person name="Pitluck S."/>
            <person name="Saunders E."/>
            <person name="Detter J.C."/>
            <person name="Han C."/>
            <person name="Tapia R."/>
            <person name="Land M."/>
            <person name="Hauser L."/>
            <person name="Kyrpides N."/>
            <person name="Mikhailova N."/>
            <person name="Sieprawska-Lupa M."/>
            <person name="Whitman W.B."/>
            <person name="Anderson I."/>
            <person name="Woyke T."/>
        </authorList>
    </citation>
    <scope>NUCLEOTIDE SEQUENCE [LARGE SCALE GENOMIC DNA]</scope>
    <source>
        <strain evidence="7">ATCC BAA-1072 / DSM 3721 / NBRC 107634 / OCM 161 / Z-7303</strain>
    </source>
</reference>
<dbReference type="InterPro" id="IPR029063">
    <property type="entry name" value="SAM-dependent_MTases_sf"/>
</dbReference>
<dbReference type="PANTHER" id="PTHR45875:SF1">
    <property type="entry name" value="METHYLTRANSFERASE N6AMT1"/>
    <property type="match status" value="1"/>
</dbReference>
<keyword evidence="4" id="KW-0949">S-adenosyl-L-methionine</keyword>
<dbReference type="RefSeq" id="WP_013195043.1">
    <property type="nucleotide sequence ID" value="NC_014253.1"/>
</dbReference>
<dbReference type="GO" id="GO:0032259">
    <property type="term" value="P:methylation"/>
    <property type="evidence" value="ECO:0007669"/>
    <property type="project" value="UniProtKB-KW"/>
</dbReference>
<keyword evidence="2 6" id="KW-0489">Methyltransferase</keyword>
<evidence type="ECO:0000313" key="7">
    <source>
        <dbReference type="Proteomes" id="UP000000391"/>
    </source>
</evidence>
<evidence type="ECO:0000313" key="6">
    <source>
        <dbReference type="EMBL" id="ADI74478.1"/>
    </source>
</evidence>
<name>D7EAW1_METEZ</name>
<evidence type="ECO:0000256" key="4">
    <source>
        <dbReference type="ARBA" id="ARBA00022691"/>
    </source>
</evidence>
<dbReference type="HOGENOM" id="CLU_018398_6_2_2"/>
<dbReference type="Gene3D" id="3.40.50.150">
    <property type="entry name" value="Vaccinia Virus protein VP39"/>
    <property type="match status" value="1"/>
</dbReference>
<organism evidence="6 7">
    <name type="scientific">Methanohalobium evestigatum (strain ATCC BAA-1072 / DSM 3721 / NBRC 107634 / OCM 161 / Z-7303)</name>
    <dbReference type="NCBI Taxonomy" id="644295"/>
    <lineage>
        <taxon>Archaea</taxon>
        <taxon>Methanobacteriati</taxon>
        <taxon>Methanobacteriota</taxon>
        <taxon>Stenosarchaea group</taxon>
        <taxon>Methanomicrobia</taxon>
        <taxon>Methanosarcinales</taxon>
        <taxon>Methanosarcinaceae</taxon>
        <taxon>Methanohalobium</taxon>
    </lineage>
</organism>
<proteinExistence type="inferred from homology"/>
<protein>
    <submittedName>
        <fullName evidence="6">Methylase</fullName>
    </submittedName>
</protein>
<dbReference type="OrthoDB" id="27149at2157"/>
<dbReference type="SUPFAM" id="SSF53335">
    <property type="entry name" value="S-adenosyl-L-methionine-dependent methyltransferases"/>
    <property type="match status" value="1"/>
</dbReference>
<dbReference type="NCBIfam" id="NF011530">
    <property type="entry name" value="PRK14968.1-4"/>
    <property type="match status" value="1"/>
</dbReference>
<dbReference type="GO" id="GO:0003676">
    <property type="term" value="F:nucleic acid binding"/>
    <property type="evidence" value="ECO:0007669"/>
    <property type="project" value="InterPro"/>
</dbReference>
<dbReference type="InterPro" id="IPR002052">
    <property type="entry name" value="DNA_methylase_N6_adenine_CS"/>
</dbReference>
<sequence length="200" mass="22676">MAKIEYKYTRVQFVDNVYEPAEDTFLLTDSAFNYIKDGMNILEIGTGTGFVSAVLKNNFEVNIVSTEINPDAAQCARSNDVEVIRTNMFDGLKPIQCFDLILFNPPYLPTSDDEKVPGWMNYAYDGGVDGCDAIRNFLDNVCNYLKPDGSIMLLVSSFSGIDYIKKVMESYGFEVYPISRERYFFEELAVLYGTRELPLS</sequence>
<dbReference type="Proteomes" id="UP000000391">
    <property type="component" value="Chromosome"/>
</dbReference>
<dbReference type="Pfam" id="PF13847">
    <property type="entry name" value="Methyltransf_31"/>
    <property type="match status" value="1"/>
</dbReference>
<dbReference type="NCBIfam" id="TIGR00537">
    <property type="entry name" value="hemK_rel_arch"/>
    <property type="match status" value="1"/>
</dbReference>
<keyword evidence="7" id="KW-1185">Reference proteome</keyword>
<feature type="domain" description="Methyltransferase" evidence="5">
    <location>
        <begin position="35"/>
        <end position="153"/>
    </location>
</feature>
<comment type="similarity">
    <text evidence="1">Belongs to the eukaryotic/archaeal PrmC-related family.</text>
</comment>
<gene>
    <name evidence="6" type="ordered locus">Metev_1638</name>
</gene>
<dbReference type="CDD" id="cd02440">
    <property type="entry name" value="AdoMet_MTases"/>
    <property type="match status" value="1"/>
</dbReference>
<dbReference type="AlphaFoldDB" id="D7EAW1"/>
<dbReference type="PANTHER" id="PTHR45875">
    <property type="entry name" value="METHYLTRANSFERASE N6AMT1"/>
    <property type="match status" value="1"/>
</dbReference>
<evidence type="ECO:0000259" key="5">
    <source>
        <dbReference type="Pfam" id="PF13847"/>
    </source>
</evidence>
<evidence type="ECO:0000256" key="2">
    <source>
        <dbReference type="ARBA" id="ARBA00022603"/>
    </source>
</evidence>
<dbReference type="GeneID" id="9347280"/>
<dbReference type="GO" id="GO:0035657">
    <property type="term" value="C:eRF1 methyltransferase complex"/>
    <property type="evidence" value="ECO:0007669"/>
    <property type="project" value="TreeGrafter"/>
</dbReference>
<accession>D7EAW1</accession>